<dbReference type="Proteomes" id="UP001530400">
    <property type="component" value="Unassembled WGS sequence"/>
</dbReference>
<evidence type="ECO:0000256" key="1">
    <source>
        <dbReference type="SAM" id="MobiDB-lite"/>
    </source>
</evidence>
<dbReference type="InterPro" id="IPR002347">
    <property type="entry name" value="SDR_fam"/>
</dbReference>
<accession>A0ABD3Q3P6</accession>
<dbReference type="Pfam" id="PF00106">
    <property type="entry name" value="adh_short"/>
    <property type="match status" value="1"/>
</dbReference>
<keyword evidence="3" id="KW-1185">Reference proteome</keyword>
<dbReference type="SUPFAM" id="SSF51735">
    <property type="entry name" value="NAD(P)-binding Rossmann-fold domains"/>
    <property type="match status" value="1"/>
</dbReference>
<evidence type="ECO:0000313" key="3">
    <source>
        <dbReference type="Proteomes" id="UP001530400"/>
    </source>
</evidence>
<feature type="compositionally biased region" description="Basic residues" evidence="1">
    <location>
        <begin position="226"/>
        <end position="244"/>
    </location>
</feature>
<gene>
    <name evidence="2" type="ORF">ACHAWO_010957</name>
</gene>
<comment type="caution">
    <text evidence="2">The sequence shown here is derived from an EMBL/GenBank/DDBJ whole genome shotgun (WGS) entry which is preliminary data.</text>
</comment>
<feature type="region of interest" description="Disordered" evidence="1">
    <location>
        <begin position="224"/>
        <end position="265"/>
    </location>
</feature>
<dbReference type="Gene3D" id="3.40.50.720">
    <property type="entry name" value="NAD(P)-binding Rossmann-like Domain"/>
    <property type="match status" value="1"/>
</dbReference>
<feature type="compositionally biased region" description="Polar residues" evidence="1">
    <location>
        <begin position="27"/>
        <end position="42"/>
    </location>
</feature>
<reference evidence="2 3" key="1">
    <citation type="submission" date="2024-10" db="EMBL/GenBank/DDBJ databases">
        <title>Updated reference genomes for cyclostephanoid diatoms.</title>
        <authorList>
            <person name="Roberts W.R."/>
            <person name="Alverson A.J."/>
        </authorList>
    </citation>
    <scope>NUCLEOTIDE SEQUENCE [LARGE SCALE GENOMIC DNA]</scope>
    <source>
        <strain evidence="2 3">AJA010-31</strain>
    </source>
</reference>
<protein>
    <submittedName>
        <fullName evidence="2">Uncharacterized protein</fullName>
    </submittedName>
</protein>
<dbReference type="CDD" id="cd05233">
    <property type="entry name" value="SDR_c"/>
    <property type="match status" value="1"/>
</dbReference>
<dbReference type="AlphaFoldDB" id="A0ABD3Q3P6"/>
<dbReference type="InterPro" id="IPR053241">
    <property type="entry name" value="NADPH_pterin_aldehyde_rdct"/>
</dbReference>
<dbReference type="InterPro" id="IPR020904">
    <property type="entry name" value="Sc_DH/Rdtase_CS"/>
</dbReference>
<feature type="region of interest" description="Disordered" evidence="1">
    <location>
        <begin position="1"/>
        <end position="53"/>
    </location>
</feature>
<name>A0ABD3Q3P6_9STRA</name>
<dbReference type="PANTHER" id="PTHR45267:SF2">
    <property type="entry name" value="NADPH-DEPENDENT PTERIN ALDEHYDE REDUCTASE"/>
    <property type="match status" value="1"/>
</dbReference>
<dbReference type="InterPro" id="IPR036291">
    <property type="entry name" value="NAD(P)-bd_dom_sf"/>
</dbReference>
<evidence type="ECO:0000313" key="2">
    <source>
        <dbReference type="EMBL" id="KAL3794106.1"/>
    </source>
</evidence>
<dbReference type="PROSITE" id="PS00061">
    <property type="entry name" value="ADH_SHORT"/>
    <property type="match status" value="1"/>
</dbReference>
<proteinExistence type="predicted"/>
<dbReference type="EMBL" id="JALLPJ020000371">
    <property type="protein sequence ID" value="KAL3794106.1"/>
    <property type="molecule type" value="Genomic_DNA"/>
</dbReference>
<sequence>MEASNDEDHESPKVAQENKASADADDTSCTSNQSTSSKPKSNSAHDHIPPTSHRMLFNNEAFGLRPDLTVEQEPGKSSPQLTPKKWEMIIDVLKHWGPQDNDGNYINPDLIEDEDEKKRVKEHRKANRLAYEWCKTYNLEEYIETSNQKESYRLRRKKCGRIALPMHQVFDALSDIHVKTSHSGRDSTYGELSKEFCNITQKLCLLFIKLCPVCRLKTTTQPAAKKTAKKKSVRTKPKAAKKRKADSEVASEQSSKKHRPSTGNKKTIVISGVTSGLGRGLLEYYYLQGHRIVGCARTTQDVNSLSKLFPQATLSVVNVASDMEVAAWAQDLCGKLGVDHFNNSERLEVDIVIANARVSPETAHENRCAWQISRVDFDATLDINIKGVSNMIQHFVPIMIDNAKNQKNPSNKCFVAMSSGLGRSPNPYHTAYCASKWAIEGMIKSLAMSLPEPLYAVPLAPVSLQEQIRQSTNLQMMRYCWRARSGS</sequence>
<dbReference type="PANTHER" id="PTHR45267">
    <property type="match status" value="1"/>
</dbReference>
<dbReference type="PRINTS" id="PR00081">
    <property type="entry name" value="GDHRDH"/>
</dbReference>
<organism evidence="2 3">
    <name type="scientific">Cyclotella atomus</name>
    <dbReference type="NCBI Taxonomy" id="382360"/>
    <lineage>
        <taxon>Eukaryota</taxon>
        <taxon>Sar</taxon>
        <taxon>Stramenopiles</taxon>
        <taxon>Ochrophyta</taxon>
        <taxon>Bacillariophyta</taxon>
        <taxon>Coscinodiscophyceae</taxon>
        <taxon>Thalassiosirophycidae</taxon>
        <taxon>Stephanodiscales</taxon>
        <taxon>Stephanodiscaceae</taxon>
        <taxon>Cyclotella</taxon>
    </lineage>
</organism>